<dbReference type="InterPro" id="IPR027417">
    <property type="entry name" value="P-loop_NTPase"/>
</dbReference>
<keyword evidence="3" id="KW-1185">Reference proteome</keyword>
<proteinExistence type="predicted"/>
<dbReference type="PANTHER" id="PTHR37291:SF1">
    <property type="entry name" value="TYPE IV METHYL-DIRECTED RESTRICTION ENZYME ECOKMCRB SUBUNIT"/>
    <property type="match status" value="1"/>
</dbReference>
<reference evidence="2 3" key="1">
    <citation type="submission" date="2014-08" db="EMBL/GenBank/DDBJ databases">
        <title>Comparative genomics of the Paenibacillus odorifer group.</title>
        <authorList>
            <person name="den Bakker H.C."/>
            <person name="Tsai Y.-C."/>
            <person name="Martin N."/>
            <person name="Korlach J."/>
            <person name="Wiedmann M."/>
        </authorList>
    </citation>
    <scope>NUCLEOTIDE SEQUENCE [LARGE SCALE GENOMIC DNA]</scope>
    <source>
        <strain evidence="2 3">DSM 14472</strain>
    </source>
</reference>
<dbReference type="InterPro" id="IPR003593">
    <property type="entry name" value="AAA+_ATPase"/>
</dbReference>
<dbReference type="HOGENOM" id="CLU_008747_3_0_9"/>
<dbReference type="SUPFAM" id="SSF52540">
    <property type="entry name" value="P-loop containing nucleoside triphosphate hydrolases"/>
    <property type="match status" value="1"/>
</dbReference>
<dbReference type="AlphaFoldDB" id="A0A089LSH5"/>
<evidence type="ECO:0000313" key="2">
    <source>
        <dbReference type="EMBL" id="AIQ63050.1"/>
    </source>
</evidence>
<dbReference type="Pfam" id="PF07728">
    <property type="entry name" value="AAA_5"/>
    <property type="match status" value="1"/>
</dbReference>
<protein>
    <recommendedName>
        <fullName evidence="1">AAA+ ATPase domain-containing protein</fullName>
    </recommendedName>
</protein>
<dbReference type="Gene3D" id="3.40.50.300">
    <property type="entry name" value="P-loop containing nucleotide triphosphate hydrolases"/>
    <property type="match status" value="1"/>
</dbReference>
<feature type="domain" description="AAA+ ATPase" evidence="1">
    <location>
        <begin position="276"/>
        <end position="462"/>
    </location>
</feature>
<sequence length="597" mass="69204">MAQFKEWDTTAVYRYADQWKGKSLIDGTSLLWPSEQIWTTANLNAFKACFIENVDESSEIFENKLQGQLKGQKQEVVQLACELVYLYLLFPSTITFRRKKELLNTIASFAGLTLDDQNEALTALEPGIGGPGIAYNTRRYYEIRYIAMFADAVLQKPENDRIMFLSDHIKVRNMLDTIKEDTNPLSRHIILHLLYPDQYERMASQGHKQQIVEAFLEILDEDSVPEDIDDRILAIRTKLEDILGEKDLDFYRSPLVECWDYSDHDSEVLPIQGLQIKKQIVLYGPPGTGKTHEAKQLAGQFIRQETLRLWGAGEFFKKQEDVNKLVERRIRRVQFHPGYGYEDFIRGMQLEQNRTVYKKGVLLQVLEEIEAAEAGIGKGLPYVLILDEMNRADLSKVLGECFSLMEDRESAVLLAGQDGQPYALTVPENLYIIGTMNLIDQSLEQVDFALRRRFLWFFRGFDRNDLVTLLKGKWERWPQKYGKPRKWNRVEDEFELLAERCVQLNHLIAGHEHMGPLYVIGHTYFSDVVSFAQKYIYSQPGVQQVLWNRNKQARGPVTALWNYSLAPLLEQYLSGADSYERKQFMEQAKSTFLWGKV</sequence>
<dbReference type="KEGG" id="pste:PSTEL_07990"/>
<dbReference type="InterPro" id="IPR011704">
    <property type="entry name" value="ATPase_dyneun-rel_AAA"/>
</dbReference>
<dbReference type="Proteomes" id="UP000029507">
    <property type="component" value="Chromosome"/>
</dbReference>
<dbReference type="RefSeq" id="WP_038694512.1">
    <property type="nucleotide sequence ID" value="NZ_CP009286.1"/>
</dbReference>
<evidence type="ECO:0000259" key="1">
    <source>
        <dbReference type="SMART" id="SM00382"/>
    </source>
</evidence>
<dbReference type="InterPro" id="IPR052934">
    <property type="entry name" value="Methyl-DNA_Rec/Restrict_Enz"/>
</dbReference>
<dbReference type="SMART" id="SM00382">
    <property type="entry name" value="AAA"/>
    <property type="match status" value="1"/>
</dbReference>
<dbReference type="PANTHER" id="PTHR37291">
    <property type="entry name" value="5-METHYLCYTOSINE-SPECIFIC RESTRICTION ENZYME B"/>
    <property type="match status" value="1"/>
</dbReference>
<organism evidence="2 3">
    <name type="scientific">Paenibacillus stellifer</name>
    <dbReference type="NCBI Taxonomy" id="169760"/>
    <lineage>
        <taxon>Bacteria</taxon>
        <taxon>Bacillati</taxon>
        <taxon>Bacillota</taxon>
        <taxon>Bacilli</taxon>
        <taxon>Bacillales</taxon>
        <taxon>Paenibacillaceae</taxon>
        <taxon>Paenibacillus</taxon>
    </lineage>
</organism>
<accession>A0A089LSH5</accession>
<dbReference type="EMBL" id="CP009286">
    <property type="protein sequence ID" value="AIQ63050.1"/>
    <property type="molecule type" value="Genomic_DNA"/>
</dbReference>
<dbReference type="STRING" id="169760.PSTEL_07990"/>
<name>A0A089LSH5_9BACL</name>
<dbReference type="GO" id="GO:0016887">
    <property type="term" value="F:ATP hydrolysis activity"/>
    <property type="evidence" value="ECO:0007669"/>
    <property type="project" value="InterPro"/>
</dbReference>
<evidence type="ECO:0000313" key="3">
    <source>
        <dbReference type="Proteomes" id="UP000029507"/>
    </source>
</evidence>
<dbReference type="GO" id="GO:0005524">
    <property type="term" value="F:ATP binding"/>
    <property type="evidence" value="ECO:0007669"/>
    <property type="project" value="InterPro"/>
</dbReference>
<gene>
    <name evidence="2" type="ORF">PSTEL_07990</name>
</gene>